<dbReference type="SUPFAM" id="SSF103481">
    <property type="entry name" value="Multidrug resistance efflux transporter EmrE"/>
    <property type="match status" value="2"/>
</dbReference>
<proteinExistence type="inferred from homology"/>
<sequence>MYQLLKNSLYVFLGACCFGILSTVVKLAYRDGFQFEQVMLSQFGTGWLILLVLMLLFARRRVTWKQAVRLAGVGLCTCLTGVTYYLSLQSIPASIAVVLLFQFTWIGVIIEAIVYRRLPDKATVISIAILFLGTLMAGGILGTGELQLNLKGTLLALAAAVMMALFVFFSGRVETGMPAITRSFYTSSGGLVLLTVLFAPNVFTGNVQMDSGNGLWIYGLILGTFGVVLPVLLFALGAPKISTGLATILGAGELPVAVIASVMGLNEQVTAVQWMGVSLILLGIAYPQWAAQRSPGIQLAKD</sequence>
<keyword evidence="3" id="KW-0472">Membrane</keyword>
<feature type="transmembrane region" description="Helical" evidence="3">
    <location>
        <begin position="40"/>
        <end position="58"/>
    </location>
</feature>
<protein>
    <submittedName>
        <fullName evidence="5">Drug/metabolite transporter (DMT)-like permease</fullName>
    </submittedName>
</protein>
<comment type="similarity">
    <text evidence="2">Belongs to the EamA transporter family.</text>
</comment>
<gene>
    <name evidence="5" type="ORF">J2Z18_004144</name>
</gene>
<evidence type="ECO:0000313" key="6">
    <source>
        <dbReference type="Proteomes" id="UP000706926"/>
    </source>
</evidence>
<feature type="transmembrane region" description="Helical" evidence="3">
    <location>
        <begin position="122"/>
        <end position="141"/>
    </location>
</feature>
<comment type="caution">
    <text evidence="5">The sequence shown here is derived from an EMBL/GenBank/DDBJ whole genome shotgun (WGS) entry which is preliminary data.</text>
</comment>
<dbReference type="EMBL" id="JAGGKI010000011">
    <property type="protein sequence ID" value="MBP1895035.1"/>
    <property type="molecule type" value="Genomic_DNA"/>
</dbReference>
<keyword evidence="3" id="KW-0812">Transmembrane</keyword>
<name>A0ABS4FFL6_9BACL</name>
<feature type="transmembrane region" description="Helical" evidence="3">
    <location>
        <begin position="271"/>
        <end position="291"/>
    </location>
</feature>
<feature type="transmembrane region" description="Helical" evidence="3">
    <location>
        <begin position="215"/>
        <end position="238"/>
    </location>
</feature>
<feature type="transmembrane region" description="Helical" evidence="3">
    <location>
        <begin position="153"/>
        <end position="171"/>
    </location>
</feature>
<dbReference type="Proteomes" id="UP000706926">
    <property type="component" value="Unassembled WGS sequence"/>
</dbReference>
<organism evidence="5 6">
    <name type="scientific">Paenibacillus lactis</name>
    <dbReference type="NCBI Taxonomy" id="228574"/>
    <lineage>
        <taxon>Bacteria</taxon>
        <taxon>Bacillati</taxon>
        <taxon>Bacillota</taxon>
        <taxon>Bacilli</taxon>
        <taxon>Bacillales</taxon>
        <taxon>Paenibacillaceae</taxon>
        <taxon>Paenibacillus</taxon>
    </lineage>
</organism>
<dbReference type="InterPro" id="IPR000620">
    <property type="entry name" value="EamA_dom"/>
</dbReference>
<evidence type="ECO:0000256" key="2">
    <source>
        <dbReference type="ARBA" id="ARBA00007362"/>
    </source>
</evidence>
<dbReference type="PANTHER" id="PTHR22911:SF137">
    <property type="entry name" value="SOLUTE CARRIER FAMILY 35 MEMBER G2-RELATED"/>
    <property type="match status" value="1"/>
</dbReference>
<accession>A0ABS4FFL6</accession>
<evidence type="ECO:0000256" key="1">
    <source>
        <dbReference type="ARBA" id="ARBA00004127"/>
    </source>
</evidence>
<comment type="subcellular location">
    <subcellularLocation>
        <location evidence="1">Endomembrane system</location>
        <topology evidence="1">Multi-pass membrane protein</topology>
    </subcellularLocation>
</comment>
<feature type="transmembrane region" description="Helical" evidence="3">
    <location>
        <begin position="93"/>
        <end position="115"/>
    </location>
</feature>
<dbReference type="InterPro" id="IPR037185">
    <property type="entry name" value="EmrE-like"/>
</dbReference>
<keyword evidence="3" id="KW-1133">Transmembrane helix</keyword>
<evidence type="ECO:0000313" key="5">
    <source>
        <dbReference type="EMBL" id="MBP1895035.1"/>
    </source>
</evidence>
<dbReference type="PANTHER" id="PTHR22911">
    <property type="entry name" value="ACYL-MALONYL CONDENSING ENZYME-RELATED"/>
    <property type="match status" value="1"/>
</dbReference>
<reference evidence="5 6" key="1">
    <citation type="submission" date="2021-03" db="EMBL/GenBank/DDBJ databases">
        <title>Genomic Encyclopedia of Type Strains, Phase IV (KMG-IV): sequencing the most valuable type-strain genomes for metagenomic binning, comparative biology and taxonomic classification.</title>
        <authorList>
            <person name="Goeker M."/>
        </authorList>
    </citation>
    <scope>NUCLEOTIDE SEQUENCE [LARGE SCALE GENOMIC DNA]</scope>
    <source>
        <strain evidence="5 6">DSM 15596</strain>
    </source>
</reference>
<keyword evidence="6" id="KW-1185">Reference proteome</keyword>
<dbReference type="RefSeq" id="WP_210095219.1">
    <property type="nucleotide sequence ID" value="NZ_DMBX01000002.1"/>
</dbReference>
<dbReference type="Pfam" id="PF00892">
    <property type="entry name" value="EamA"/>
    <property type="match status" value="2"/>
</dbReference>
<feature type="transmembrane region" description="Helical" evidence="3">
    <location>
        <begin position="245"/>
        <end position="265"/>
    </location>
</feature>
<feature type="transmembrane region" description="Helical" evidence="3">
    <location>
        <begin position="70"/>
        <end position="87"/>
    </location>
</feature>
<feature type="transmembrane region" description="Helical" evidence="3">
    <location>
        <begin position="9"/>
        <end position="28"/>
    </location>
</feature>
<feature type="domain" description="EamA" evidence="4">
    <location>
        <begin position="151"/>
        <end position="285"/>
    </location>
</feature>
<dbReference type="GeneID" id="95406062"/>
<feature type="transmembrane region" description="Helical" evidence="3">
    <location>
        <begin position="183"/>
        <end position="203"/>
    </location>
</feature>
<feature type="domain" description="EamA" evidence="4">
    <location>
        <begin position="9"/>
        <end position="136"/>
    </location>
</feature>
<evidence type="ECO:0000259" key="4">
    <source>
        <dbReference type="Pfam" id="PF00892"/>
    </source>
</evidence>
<evidence type="ECO:0000256" key="3">
    <source>
        <dbReference type="SAM" id="Phobius"/>
    </source>
</evidence>